<evidence type="ECO:0000256" key="4">
    <source>
        <dbReference type="ARBA" id="ARBA00023136"/>
    </source>
</evidence>
<evidence type="ECO:0000256" key="3">
    <source>
        <dbReference type="ARBA" id="ARBA00022989"/>
    </source>
</evidence>
<dbReference type="InterPro" id="IPR002524">
    <property type="entry name" value="Cation_efflux"/>
</dbReference>
<evidence type="ECO:0000313" key="7">
    <source>
        <dbReference type="EMBL" id="KXA43895.1"/>
    </source>
</evidence>
<feature type="transmembrane region" description="Helical" evidence="5">
    <location>
        <begin position="79"/>
        <end position="100"/>
    </location>
</feature>
<dbReference type="Pfam" id="PF01545">
    <property type="entry name" value="Cation_efflux"/>
    <property type="match status" value="1"/>
</dbReference>
<feature type="transmembrane region" description="Helical" evidence="5">
    <location>
        <begin position="150"/>
        <end position="176"/>
    </location>
</feature>
<sequence>MNDIAKTKQEKRIRLVVVLSFVIMLAEVGTGLLSKSMALLANGIHMGAHVLIIGLNWLAYIVVRRLRKRGNEHYDPDKILNLSAFTSGILLLMVVVFIIVETAERMQQGDAQITNYEFALTIAAIGLVANGVCAMILHDKKGEGDNNSHAAYLHLLADVLTKFGAIAGIACAMIWNITWIDAAVAIVSAVVMGRWAQKLLWDTGRILTRK</sequence>
<dbReference type="eggNOG" id="COG1230">
    <property type="taxonomic scope" value="Bacteria"/>
</dbReference>
<dbReference type="Gene3D" id="1.20.1510.10">
    <property type="entry name" value="Cation efflux protein transmembrane domain"/>
    <property type="match status" value="1"/>
</dbReference>
<organism evidence="7 8">
    <name type="scientific">Prevotella corporis</name>
    <dbReference type="NCBI Taxonomy" id="28128"/>
    <lineage>
        <taxon>Bacteria</taxon>
        <taxon>Pseudomonadati</taxon>
        <taxon>Bacteroidota</taxon>
        <taxon>Bacteroidia</taxon>
        <taxon>Bacteroidales</taxon>
        <taxon>Prevotellaceae</taxon>
        <taxon>Prevotella</taxon>
    </lineage>
</organism>
<dbReference type="EMBL" id="LRQG01000013">
    <property type="protein sequence ID" value="KXA43895.1"/>
    <property type="molecule type" value="Genomic_DNA"/>
</dbReference>
<dbReference type="PANTHER" id="PTHR11562:SF40">
    <property type="entry name" value="CATION EFFLUX SYSTEM PROTEIN"/>
    <property type="match status" value="1"/>
</dbReference>
<comment type="subcellular location">
    <subcellularLocation>
        <location evidence="1">Membrane</location>
        <topology evidence="1">Multi-pass membrane protein</topology>
    </subcellularLocation>
</comment>
<dbReference type="InterPro" id="IPR050681">
    <property type="entry name" value="CDF/SLC30A"/>
</dbReference>
<dbReference type="STRING" id="28128.HMPREF3226_00341"/>
<evidence type="ECO:0000256" key="1">
    <source>
        <dbReference type="ARBA" id="ARBA00004141"/>
    </source>
</evidence>
<dbReference type="GO" id="GO:0005886">
    <property type="term" value="C:plasma membrane"/>
    <property type="evidence" value="ECO:0007669"/>
    <property type="project" value="TreeGrafter"/>
</dbReference>
<dbReference type="PANTHER" id="PTHR11562">
    <property type="entry name" value="CATION EFFLUX PROTEIN/ ZINC TRANSPORTER"/>
    <property type="match status" value="1"/>
</dbReference>
<evidence type="ECO:0000256" key="2">
    <source>
        <dbReference type="ARBA" id="ARBA00022692"/>
    </source>
</evidence>
<dbReference type="Proteomes" id="UP000070533">
    <property type="component" value="Unassembled WGS sequence"/>
</dbReference>
<dbReference type="NCBIfam" id="TIGR01297">
    <property type="entry name" value="CDF"/>
    <property type="match status" value="1"/>
</dbReference>
<keyword evidence="4 5" id="KW-0472">Membrane</keyword>
<keyword evidence="2 5" id="KW-0812">Transmembrane</keyword>
<dbReference type="SUPFAM" id="SSF161111">
    <property type="entry name" value="Cation efflux protein transmembrane domain-like"/>
    <property type="match status" value="1"/>
</dbReference>
<name>A0A133QLY9_9BACT</name>
<dbReference type="AlphaFoldDB" id="A0A133QLY9"/>
<feature type="domain" description="Cation efflux protein transmembrane" evidence="6">
    <location>
        <begin position="15"/>
        <end position="207"/>
    </location>
</feature>
<feature type="transmembrane region" description="Helical" evidence="5">
    <location>
        <begin position="120"/>
        <end position="138"/>
    </location>
</feature>
<feature type="transmembrane region" description="Helical" evidence="5">
    <location>
        <begin position="182"/>
        <end position="201"/>
    </location>
</feature>
<evidence type="ECO:0000259" key="6">
    <source>
        <dbReference type="Pfam" id="PF01545"/>
    </source>
</evidence>
<dbReference type="GO" id="GO:0005385">
    <property type="term" value="F:zinc ion transmembrane transporter activity"/>
    <property type="evidence" value="ECO:0007669"/>
    <property type="project" value="TreeGrafter"/>
</dbReference>
<keyword evidence="8" id="KW-1185">Reference proteome</keyword>
<keyword evidence="3 5" id="KW-1133">Transmembrane helix</keyword>
<feature type="transmembrane region" description="Helical" evidence="5">
    <location>
        <begin position="39"/>
        <end position="58"/>
    </location>
</feature>
<evidence type="ECO:0000256" key="5">
    <source>
        <dbReference type="SAM" id="Phobius"/>
    </source>
</evidence>
<dbReference type="InterPro" id="IPR058533">
    <property type="entry name" value="Cation_efflux_TM"/>
</dbReference>
<evidence type="ECO:0000313" key="8">
    <source>
        <dbReference type="Proteomes" id="UP000070533"/>
    </source>
</evidence>
<dbReference type="PATRIC" id="fig|28128.5.peg.339"/>
<comment type="caution">
    <text evidence="7">The sequence shown here is derived from an EMBL/GenBank/DDBJ whole genome shotgun (WGS) entry which is preliminary data.</text>
</comment>
<accession>A0A133QLY9</accession>
<dbReference type="InterPro" id="IPR027469">
    <property type="entry name" value="Cation_efflux_TMD_sf"/>
</dbReference>
<feature type="transmembrane region" description="Helical" evidence="5">
    <location>
        <begin position="12"/>
        <end position="33"/>
    </location>
</feature>
<gene>
    <name evidence="7" type="ORF">HMPREF3226_00341</name>
</gene>
<protein>
    <submittedName>
        <fullName evidence="7">Cation efflux family protein</fullName>
    </submittedName>
</protein>
<proteinExistence type="predicted"/>
<reference evidence="8" key="1">
    <citation type="submission" date="2016-01" db="EMBL/GenBank/DDBJ databases">
        <authorList>
            <person name="Mitreva M."/>
            <person name="Pepin K.H."/>
            <person name="Mihindukulasuriya K.A."/>
            <person name="Fulton R."/>
            <person name="Fronick C."/>
            <person name="O'Laughlin M."/>
            <person name="Miner T."/>
            <person name="Herter B."/>
            <person name="Rosa B.A."/>
            <person name="Cordes M."/>
            <person name="Tomlinson C."/>
            <person name="Wollam A."/>
            <person name="Palsikar V.B."/>
            <person name="Mardis E.R."/>
            <person name="Wilson R.K."/>
        </authorList>
    </citation>
    <scope>NUCLEOTIDE SEQUENCE [LARGE SCALE GENOMIC DNA]</scope>
    <source>
        <strain evidence="8">MJR7716</strain>
    </source>
</reference>